<feature type="transmembrane region" description="Helical" evidence="3">
    <location>
        <begin position="236"/>
        <end position="259"/>
    </location>
</feature>
<dbReference type="WBParaSite" id="PSAMB.scaffold2size251193.g734.t1">
    <property type="protein sequence ID" value="PSAMB.scaffold2size251193.g734.t1"/>
    <property type="gene ID" value="PSAMB.scaffold2size251193.g734"/>
</dbReference>
<dbReference type="InterPro" id="IPR002172">
    <property type="entry name" value="LDrepeatLR_classA_rpt"/>
</dbReference>
<dbReference type="Gene3D" id="2.40.128.620">
    <property type="match status" value="1"/>
</dbReference>
<dbReference type="SMART" id="SM00192">
    <property type="entry name" value="LDLa"/>
    <property type="match status" value="1"/>
</dbReference>
<keyword evidence="5" id="KW-1185">Reference proteome</keyword>
<evidence type="ECO:0000313" key="5">
    <source>
        <dbReference type="Proteomes" id="UP000887566"/>
    </source>
</evidence>
<accession>A0A914W234</accession>
<evidence type="ECO:0000313" key="6">
    <source>
        <dbReference type="WBParaSite" id="PSAMB.scaffold2size251193.g734.t1"/>
    </source>
</evidence>
<evidence type="ECO:0000256" key="4">
    <source>
        <dbReference type="SAM" id="SignalP"/>
    </source>
</evidence>
<feature type="disulfide bond" evidence="2">
    <location>
        <begin position="181"/>
        <end position="196"/>
    </location>
</feature>
<evidence type="ECO:0000256" key="3">
    <source>
        <dbReference type="SAM" id="Phobius"/>
    </source>
</evidence>
<name>A0A914W234_9BILA</name>
<keyword evidence="3" id="KW-1133">Transmembrane helix</keyword>
<keyword evidence="3" id="KW-0472">Membrane</keyword>
<dbReference type="PROSITE" id="PS50068">
    <property type="entry name" value="LDLRA_2"/>
    <property type="match status" value="1"/>
</dbReference>
<keyword evidence="3" id="KW-0812">Transmembrane</keyword>
<comment type="caution">
    <text evidence="2">Lacks conserved residue(s) required for the propagation of feature annotation.</text>
</comment>
<reference evidence="6" key="1">
    <citation type="submission" date="2022-11" db="UniProtKB">
        <authorList>
            <consortium name="WormBaseParasite"/>
        </authorList>
    </citation>
    <scope>IDENTIFICATION</scope>
</reference>
<evidence type="ECO:0000256" key="1">
    <source>
        <dbReference type="ARBA" id="ARBA00023157"/>
    </source>
</evidence>
<dbReference type="Proteomes" id="UP000887566">
    <property type="component" value="Unplaced"/>
</dbReference>
<dbReference type="AlphaFoldDB" id="A0A914W234"/>
<evidence type="ECO:0000256" key="2">
    <source>
        <dbReference type="PROSITE-ProRule" id="PRU00124"/>
    </source>
</evidence>
<keyword evidence="1 2" id="KW-1015">Disulfide bond</keyword>
<sequence>MQHLSKTSPILAMSAFFLRFLLVETIRVRENTMWIDSATVRVVDAVVVTTDSHLWQQDGRSSHVKRIRFITAAYEQAGFLVTVSNELPTQRDGCTAWGTVFELRSIKQTKLSVGCTRYLVAFFEPPLELTMIPSALYPLANRSGSLVVTVTAVTFSCADNDETYRSCPSLTDFCVARRLFCDGADNCGLRSDERDCNSFDEDGRAWSAKAAVVPPITRHRLRSDELTPIDERTVTMTALVAIGVLLAAALVCAAATYFLKRRANRRHVMQQWFEKYFEQYYSLKERAYRKLSRAQLKRSKRILKGGSVDESIDSDGSSEESLALLTWGIRQHLKKTFIAPNNCQRHSVI</sequence>
<organism evidence="5 6">
    <name type="scientific">Plectus sambesii</name>
    <dbReference type="NCBI Taxonomy" id="2011161"/>
    <lineage>
        <taxon>Eukaryota</taxon>
        <taxon>Metazoa</taxon>
        <taxon>Ecdysozoa</taxon>
        <taxon>Nematoda</taxon>
        <taxon>Chromadorea</taxon>
        <taxon>Plectida</taxon>
        <taxon>Plectina</taxon>
        <taxon>Plectoidea</taxon>
        <taxon>Plectidae</taxon>
        <taxon>Plectus</taxon>
    </lineage>
</organism>
<feature type="chain" id="PRO_5038125174" evidence="4">
    <location>
        <begin position="26"/>
        <end position="349"/>
    </location>
</feature>
<dbReference type="CDD" id="cd00112">
    <property type="entry name" value="LDLa"/>
    <property type="match status" value="1"/>
</dbReference>
<feature type="signal peptide" evidence="4">
    <location>
        <begin position="1"/>
        <end position="25"/>
    </location>
</feature>
<keyword evidence="4" id="KW-0732">Signal</keyword>
<proteinExistence type="predicted"/>
<protein>
    <submittedName>
        <fullName evidence="6">Uncharacterized protein</fullName>
    </submittedName>
</protein>